<gene>
    <name evidence="2" type="ORF">SY85_18990</name>
</gene>
<organism evidence="2 3">
    <name type="scientific">Flavisolibacter tropicus</name>
    <dbReference type="NCBI Taxonomy" id="1492898"/>
    <lineage>
        <taxon>Bacteria</taxon>
        <taxon>Pseudomonadati</taxon>
        <taxon>Bacteroidota</taxon>
        <taxon>Chitinophagia</taxon>
        <taxon>Chitinophagales</taxon>
        <taxon>Chitinophagaceae</taxon>
        <taxon>Flavisolibacter</taxon>
    </lineage>
</organism>
<dbReference type="PROSITE" id="PS51257">
    <property type="entry name" value="PROKAR_LIPOPROTEIN"/>
    <property type="match status" value="1"/>
</dbReference>
<feature type="chain" id="PRO_5008001425" description="Lipoprotein" evidence="1">
    <location>
        <begin position="22"/>
        <end position="132"/>
    </location>
</feature>
<dbReference type="Proteomes" id="UP000077177">
    <property type="component" value="Chromosome"/>
</dbReference>
<sequence length="132" mass="14639">MRLLTGILGLLLIVSCQQKSAITTTLEKADSMTIQFSNSTTNNLTTDKTAIQKLANFIGHKEKALPLECEVKPNGMIFFYQNGQLQEQVAFTDLSQKCRYFIITINGKTIYSEVGHEAADLLTAIQQGKSSY</sequence>
<dbReference type="RefSeq" id="WP_066406545.1">
    <property type="nucleotide sequence ID" value="NZ_CP011390.1"/>
</dbReference>
<reference evidence="2 3" key="2">
    <citation type="journal article" date="2016" name="Int. J. Syst. Evol. Microbiol.">
        <title>Flavisolibacter tropicus sp. nov., isolated from tropical soil.</title>
        <authorList>
            <person name="Lee J.J."/>
            <person name="Kang M.S."/>
            <person name="Kim G.S."/>
            <person name="Lee C.S."/>
            <person name="Lim S."/>
            <person name="Lee J."/>
            <person name="Roh S.H."/>
            <person name="Kang H."/>
            <person name="Ha J.M."/>
            <person name="Bae S."/>
            <person name="Jung H.Y."/>
            <person name="Kim M.K."/>
        </authorList>
    </citation>
    <scope>NUCLEOTIDE SEQUENCE [LARGE SCALE GENOMIC DNA]</scope>
    <source>
        <strain evidence="2 3">LCS9</strain>
    </source>
</reference>
<dbReference type="STRING" id="1492898.SY85_18990"/>
<name>A0A172TYU0_9BACT</name>
<protein>
    <recommendedName>
        <fullName evidence="4">Lipoprotein</fullName>
    </recommendedName>
</protein>
<dbReference type="KEGG" id="fla:SY85_18990"/>
<feature type="signal peptide" evidence="1">
    <location>
        <begin position="1"/>
        <end position="21"/>
    </location>
</feature>
<reference evidence="3" key="1">
    <citation type="submission" date="2015-01" db="EMBL/GenBank/DDBJ databases">
        <title>Flavisolibacter sp./LCS9/ whole genome sequencing.</title>
        <authorList>
            <person name="Kim M.K."/>
            <person name="Srinivasan S."/>
            <person name="Lee J.-J."/>
        </authorList>
    </citation>
    <scope>NUCLEOTIDE SEQUENCE [LARGE SCALE GENOMIC DNA]</scope>
    <source>
        <strain evidence="3">LCS9</strain>
    </source>
</reference>
<accession>A0A172TYU0</accession>
<keyword evidence="1" id="KW-0732">Signal</keyword>
<evidence type="ECO:0000313" key="2">
    <source>
        <dbReference type="EMBL" id="ANE52259.1"/>
    </source>
</evidence>
<evidence type="ECO:0000256" key="1">
    <source>
        <dbReference type="SAM" id="SignalP"/>
    </source>
</evidence>
<evidence type="ECO:0008006" key="4">
    <source>
        <dbReference type="Google" id="ProtNLM"/>
    </source>
</evidence>
<dbReference type="AlphaFoldDB" id="A0A172TYU0"/>
<dbReference type="EMBL" id="CP011390">
    <property type="protein sequence ID" value="ANE52259.1"/>
    <property type="molecule type" value="Genomic_DNA"/>
</dbReference>
<evidence type="ECO:0000313" key="3">
    <source>
        <dbReference type="Proteomes" id="UP000077177"/>
    </source>
</evidence>
<keyword evidence="3" id="KW-1185">Reference proteome</keyword>
<proteinExistence type="predicted"/>